<dbReference type="AlphaFoldDB" id="A0A4R6CR07"/>
<feature type="transmembrane region" description="Helical" evidence="2">
    <location>
        <begin position="96"/>
        <end position="115"/>
    </location>
</feature>
<dbReference type="GO" id="GO:0008237">
    <property type="term" value="F:metallopeptidase activity"/>
    <property type="evidence" value="ECO:0007669"/>
    <property type="project" value="UniProtKB-KW"/>
</dbReference>
<feature type="domain" description="CAAX prenyl protease 2/Lysostaphin resistance protein A-like" evidence="3">
    <location>
        <begin position="96"/>
        <end position="181"/>
    </location>
</feature>
<dbReference type="GO" id="GO:0006508">
    <property type="term" value="P:proteolysis"/>
    <property type="evidence" value="ECO:0007669"/>
    <property type="project" value="UniProtKB-KW"/>
</dbReference>
<dbReference type="Pfam" id="PF02517">
    <property type="entry name" value="Rce1-like"/>
    <property type="match status" value="1"/>
</dbReference>
<keyword evidence="4" id="KW-0378">Hydrolase</keyword>
<accession>A0A4R6CR07</accession>
<feature type="transmembrane region" description="Helical" evidence="2">
    <location>
        <begin position="157"/>
        <end position="185"/>
    </location>
</feature>
<protein>
    <submittedName>
        <fullName evidence="4">CPBP family intramembrane metalloprotease</fullName>
    </submittedName>
</protein>
<reference evidence="4 5" key="1">
    <citation type="submission" date="2017-06" db="EMBL/GenBank/DDBJ databases">
        <authorList>
            <person name="Swanenburg J."/>
            <person name="Kort R."/>
        </authorList>
    </citation>
    <scope>NUCLEOTIDE SEQUENCE [LARGE SCALE GENOMIC DNA]</scope>
    <source>
        <strain evidence="4 5">RL05</strain>
    </source>
</reference>
<dbReference type="InterPro" id="IPR003675">
    <property type="entry name" value="Rce1/LyrA-like_dom"/>
</dbReference>
<feature type="transmembrane region" description="Helical" evidence="2">
    <location>
        <begin position="121"/>
        <end position="145"/>
    </location>
</feature>
<dbReference type="EMBL" id="NKLP01000255">
    <property type="protein sequence ID" value="TDN28952.1"/>
    <property type="molecule type" value="Genomic_DNA"/>
</dbReference>
<dbReference type="RefSeq" id="WP_005729760.1">
    <property type="nucleotide sequence ID" value="NZ_CAZZQD010000001.1"/>
</dbReference>
<keyword evidence="2" id="KW-0812">Transmembrane</keyword>
<dbReference type="GO" id="GO:0004175">
    <property type="term" value="F:endopeptidase activity"/>
    <property type="evidence" value="ECO:0007669"/>
    <property type="project" value="UniProtKB-ARBA"/>
</dbReference>
<dbReference type="GO" id="GO:0080120">
    <property type="term" value="P:CAAX-box protein maturation"/>
    <property type="evidence" value="ECO:0007669"/>
    <property type="project" value="UniProtKB-ARBA"/>
</dbReference>
<evidence type="ECO:0000256" key="1">
    <source>
        <dbReference type="ARBA" id="ARBA00009067"/>
    </source>
</evidence>
<name>A0A4R6CR07_9LACO</name>
<keyword evidence="2" id="KW-1133">Transmembrane helix</keyword>
<keyword evidence="4" id="KW-0482">Metalloprotease</keyword>
<feature type="transmembrane region" description="Helical" evidence="2">
    <location>
        <begin position="59"/>
        <end position="76"/>
    </location>
</feature>
<evidence type="ECO:0000259" key="3">
    <source>
        <dbReference type="Pfam" id="PF02517"/>
    </source>
</evidence>
<comment type="caution">
    <text evidence="4">The sequence shown here is derived from an EMBL/GenBank/DDBJ whole genome shotgun (WGS) entry which is preliminary data.</text>
</comment>
<keyword evidence="4" id="KW-0645">Protease</keyword>
<feature type="transmembrane region" description="Helical" evidence="2">
    <location>
        <begin position="36"/>
        <end position="53"/>
    </location>
</feature>
<comment type="similarity">
    <text evidence="1">Belongs to the UPF0177 family.</text>
</comment>
<feature type="transmembrane region" description="Helical" evidence="2">
    <location>
        <begin position="6"/>
        <end position="24"/>
    </location>
</feature>
<evidence type="ECO:0000313" key="4">
    <source>
        <dbReference type="EMBL" id="TDN28952.1"/>
    </source>
</evidence>
<evidence type="ECO:0000256" key="2">
    <source>
        <dbReference type="SAM" id="Phobius"/>
    </source>
</evidence>
<sequence length="195" mass="23428">MSPILWLKIAFFITLFPGGIYLIIRRILSSHRKSITVYLITLVIVAIVNTIILKINFNRYIEIILILIIPFTYYFFEYVIRYKRFNILSFKANKTIIYVLVFFPIFEEVVYRFFIFKYCSVLGFSGIQAMIFATLCFEFSHIYYLGFKAINKLFFSFIQSMLFLVFQSLLLIICLHIIFNLYVYLHKKDMYKVIF</sequence>
<keyword evidence="2" id="KW-0472">Membrane</keyword>
<organism evidence="4 5">
    <name type="scientific">Lactobacillus crispatus</name>
    <dbReference type="NCBI Taxonomy" id="47770"/>
    <lineage>
        <taxon>Bacteria</taxon>
        <taxon>Bacillati</taxon>
        <taxon>Bacillota</taxon>
        <taxon>Bacilli</taxon>
        <taxon>Lactobacillales</taxon>
        <taxon>Lactobacillaceae</taxon>
        <taxon>Lactobacillus</taxon>
    </lineage>
</organism>
<evidence type="ECO:0000313" key="5">
    <source>
        <dbReference type="Proteomes" id="UP000295195"/>
    </source>
</evidence>
<gene>
    <name evidence="4" type="ORF">CEE75_11995</name>
</gene>
<proteinExistence type="inferred from homology"/>
<dbReference type="Proteomes" id="UP000295195">
    <property type="component" value="Unassembled WGS sequence"/>
</dbReference>